<accession>A0A2M3ZLP2</accession>
<sequence length="102" mass="11464">MHACSLFSVLYSVRILSLCCAGADHTTMSYRVQMFGTVSDLCVLHVLELALKSTPPYMLMDLVARRRPCVRWHEPFETAGKCCLKITTFILCITSAYASRVL</sequence>
<organism evidence="2">
    <name type="scientific">Anopheles braziliensis</name>
    <dbReference type="NCBI Taxonomy" id="58242"/>
    <lineage>
        <taxon>Eukaryota</taxon>
        <taxon>Metazoa</taxon>
        <taxon>Ecdysozoa</taxon>
        <taxon>Arthropoda</taxon>
        <taxon>Hexapoda</taxon>
        <taxon>Insecta</taxon>
        <taxon>Pterygota</taxon>
        <taxon>Neoptera</taxon>
        <taxon>Endopterygota</taxon>
        <taxon>Diptera</taxon>
        <taxon>Nematocera</taxon>
        <taxon>Culicoidea</taxon>
        <taxon>Culicidae</taxon>
        <taxon>Anophelinae</taxon>
        <taxon>Anopheles</taxon>
    </lineage>
</organism>
<feature type="chain" id="PRO_5014656289" description="Secreted peptide" evidence="1">
    <location>
        <begin position="22"/>
        <end position="102"/>
    </location>
</feature>
<dbReference type="AlphaFoldDB" id="A0A2M3ZLP2"/>
<evidence type="ECO:0008006" key="3">
    <source>
        <dbReference type="Google" id="ProtNLM"/>
    </source>
</evidence>
<reference evidence="2" key="1">
    <citation type="submission" date="2018-01" db="EMBL/GenBank/DDBJ databases">
        <title>An insight into the sialome of Amazonian anophelines.</title>
        <authorList>
            <person name="Ribeiro J.M."/>
            <person name="Scarpassa V."/>
            <person name="Calvo E."/>
        </authorList>
    </citation>
    <scope>NUCLEOTIDE SEQUENCE</scope>
    <source>
        <tissue evidence="2">Salivary glands</tissue>
    </source>
</reference>
<dbReference type="EMBL" id="GGFM01008577">
    <property type="protein sequence ID" value="MBW29328.1"/>
    <property type="molecule type" value="Transcribed_RNA"/>
</dbReference>
<evidence type="ECO:0000313" key="2">
    <source>
        <dbReference type="EMBL" id="MBW29328.1"/>
    </source>
</evidence>
<feature type="signal peptide" evidence="1">
    <location>
        <begin position="1"/>
        <end position="21"/>
    </location>
</feature>
<name>A0A2M3ZLP2_9DIPT</name>
<proteinExistence type="predicted"/>
<keyword evidence="1" id="KW-0732">Signal</keyword>
<evidence type="ECO:0000256" key="1">
    <source>
        <dbReference type="SAM" id="SignalP"/>
    </source>
</evidence>
<protein>
    <recommendedName>
        <fullName evidence="3">Secreted peptide</fullName>
    </recommendedName>
</protein>